<dbReference type="Gene3D" id="3.20.20.70">
    <property type="entry name" value="Aldolase class I"/>
    <property type="match status" value="1"/>
</dbReference>
<feature type="binding site" evidence="7">
    <location>
        <position position="194"/>
    </location>
    <ligand>
        <name>substrate</name>
    </ligand>
</feature>
<dbReference type="Pfam" id="PF02065">
    <property type="entry name" value="Melibiase"/>
    <property type="match status" value="1"/>
</dbReference>
<feature type="domain" description="Glycosyl hydrolase family 36 C-terminal" evidence="8">
    <location>
        <begin position="648"/>
        <end position="719"/>
    </location>
</feature>
<comment type="caution">
    <text evidence="10">The sequence shown here is derived from an EMBL/GenBank/DDBJ whole genome shotgun (WGS) entry which is preliminary data.</text>
</comment>
<dbReference type="Proteomes" id="UP000824200">
    <property type="component" value="Unassembled WGS sequence"/>
</dbReference>
<feature type="domain" description="Glycosyl hydrolase family 36 N-terminal" evidence="9">
    <location>
        <begin position="28"/>
        <end position="281"/>
    </location>
</feature>
<evidence type="ECO:0000313" key="11">
    <source>
        <dbReference type="Proteomes" id="UP000824200"/>
    </source>
</evidence>
<dbReference type="InterPro" id="IPR002252">
    <property type="entry name" value="Glyco_hydro_36"/>
</dbReference>
<evidence type="ECO:0000256" key="4">
    <source>
        <dbReference type="ARBA" id="ARBA00023295"/>
    </source>
</evidence>
<keyword evidence="3 5" id="KW-0378">Hydrolase</keyword>
<protein>
    <recommendedName>
        <fullName evidence="2 5">Alpha-galactosidase</fullName>
        <ecNumber evidence="2 5">3.2.1.22</ecNumber>
    </recommendedName>
</protein>
<dbReference type="InterPro" id="IPR017853">
    <property type="entry name" value="GH"/>
</dbReference>
<evidence type="ECO:0000256" key="5">
    <source>
        <dbReference type="PIRNR" id="PIRNR005536"/>
    </source>
</evidence>
<dbReference type="InterPro" id="IPR031704">
    <property type="entry name" value="Glyco_hydro_36_N"/>
</dbReference>
<evidence type="ECO:0000256" key="6">
    <source>
        <dbReference type="PIRSR" id="PIRSR005536-1"/>
    </source>
</evidence>
<evidence type="ECO:0000259" key="8">
    <source>
        <dbReference type="Pfam" id="PF16874"/>
    </source>
</evidence>
<evidence type="ECO:0000256" key="3">
    <source>
        <dbReference type="ARBA" id="ARBA00022801"/>
    </source>
</evidence>
<dbReference type="SUPFAM" id="SSF51445">
    <property type="entry name" value="(Trans)glycosidases"/>
    <property type="match status" value="1"/>
</dbReference>
<feature type="binding site" evidence="7">
    <location>
        <begin position="362"/>
        <end position="363"/>
    </location>
    <ligand>
        <name>substrate</name>
    </ligand>
</feature>
<dbReference type="PANTHER" id="PTHR43053">
    <property type="entry name" value="GLYCOSIDASE FAMILY 31"/>
    <property type="match status" value="1"/>
</dbReference>
<proteinExistence type="inferred from homology"/>
<name>A0A9D1E3L4_9BACT</name>
<dbReference type="PRINTS" id="PR00743">
    <property type="entry name" value="GLHYDRLASE36"/>
</dbReference>
<dbReference type="Gene3D" id="2.60.40.1180">
    <property type="entry name" value="Golgi alpha-mannosidase II"/>
    <property type="match status" value="1"/>
</dbReference>
<keyword evidence="4 5" id="KW-0326">Glycosidase</keyword>
<feature type="active site" description="Nucleophile" evidence="6">
    <location>
        <position position="474"/>
    </location>
</feature>
<sequence>MIHYNAENRMFHLQSGNVSYVFFADRHGFLRHLYFGEAIPAQEDILYLSQTAFLGAAVNFDGATMPNDNLNAMLLENSCSQLGDYRRPSVEVLLPNGSRLTDFRYNGYKILQHFTISEMPFPRDGETLEVQLSDSVNNLDLYLYYTVFDDCDVVVRNCKLVNNGKSDVTVLKLSSFMLDLYDSNYDTVQLVGNWAGERQVVRNCSHGGILQVTSSGRGVSSHCHNPFLALVSPYATENEGEAIGVNLLYSGSFSLSAENSSLKICRLQGGIDSENFRWLLQSGSEFYSPAAVMAFSAHGLGEMSRAFHNFYRKHVVNPKFAFAPRPIVVNNWEATYFDFDTDKLFEIIDCAKQIGADAFVLDDGWFTNRNNDTNGLGDWQVNTQKLRGGLKQIAKKCHDLQLKFGLWIEPEMVNEGTELFRTHPEWVLHNPDAGRVRGRNQLVLDFANPEVVEHIFRKISDIIGENDVDYVKWDMNRYLADLYSPFLPAQRQGEVAHRYVLGVYSLAQKLTQRFPDVLMEGCSGGGGRFDGAMLYYFPQIWTSDNTDAYCRTFIQQGTSLCYPQSAMSAHYSVCPNHQTGRTLSSEARYNVACTCSFGYELDICKLSEEEKAQISKQIADYRTYWKLVSEGDLYRLSSTQQLWAVCQVLPDKSLARVVGLHGLILENRRPVLLKIHGLEDDFDYLIQETGQTVSGKTLRSAGMLLPQVFSDFATFALHLKKAD</sequence>
<comment type="catalytic activity">
    <reaction evidence="1 5">
        <text>Hydrolysis of terminal, non-reducing alpha-D-galactose residues in alpha-D-galactosides, including galactose oligosaccharides, galactomannans and galactolipids.</text>
        <dbReference type="EC" id="3.2.1.22"/>
    </reaction>
</comment>
<dbReference type="GO" id="GO:0004557">
    <property type="term" value="F:alpha-galactosidase activity"/>
    <property type="evidence" value="ECO:0007669"/>
    <property type="project" value="UniProtKB-UniRule"/>
</dbReference>
<dbReference type="EC" id="3.2.1.22" evidence="2 5"/>
<feature type="binding site" evidence="7">
    <location>
        <position position="544"/>
    </location>
    <ligand>
        <name>substrate</name>
    </ligand>
</feature>
<reference evidence="10" key="2">
    <citation type="journal article" date="2021" name="PeerJ">
        <title>Extensive microbial diversity within the chicken gut microbiome revealed by metagenomics and culture.</title>
        <authorList>
            <person name="Gilroy R."/>
            <person name="Ravi A."/>
            <person name="Getino M."/>
            <person name="Pursley I."/>
            <person name="Horton D.L."/>
            <person name="Alikhan N.F."/>
            <person name="Baker D."/>
            <person name="Gharbi K."/>
            <person name="Hall N."/>
            <person name="Watson M."/>
            <person name="Adriaenssens E.M."/>
            <person name="Foster-Nyarko E."/>
            <person name="Jarju S."/>
            <person name="Secka A."/>
            <person name="Antonio M."/>
            <person name="Oren A."/>
            <person name="Chaudhuri R.R."/>
            <person name="La Ragione R."/>
            <person name="Hildebrand F."/>
            <person name="Pallen M.J."/>
        </authorList>
    </citation>
    <scope>NUCLEOTIDE SEQUENCE</scope>
    <source>
        <strain evidence="10">CHK121-14286</strain>
    </source>
</reference>
<dbReference type="Pfam" id="PF16874">
    <property type="entry name" value="Glyco_hydro_36C"/>
    <property type="match status" value="1"/>
</dbReference>
<dbReference type="InterPro" id="IPR013780">
    <property type="entry name" value="Glyco_hydro_b"/>
</dbReference>
<dbReference type="AlphaFoldDB" id="A0A9D1E3L4"/>
<evidence type="ECO:0000256" key="1">
    <source>
        <dbReference type="ARBA" id="ARBA00001255"/>
    </source>
</evidence>
<feature type="binding site" evidence="7">
    <location>
        <position position="439"/>
    </location>
    <ligand>
        <name>substrate</name>
    </ligand>
</feature>
<gene>
    <name evidence="10" type="ORF">IAC95_02240</name>
</gene>
<dbReference type="InterPro" id="IPR050985">
    <property type="entry name" value="Alpha-glycosidase_related"/>
</dbReference>
<dbReference type="CDD" id="cd14791">
    <property type="entry name" value="GH36"/>
    <property type="match status" value="1"/>
</dbReference>
<feature type="active site" description="Proton donor" evidence="6">
    <location>
        <position position="544"/>
    </location>
</feature>
<dbReference type="PANTHER" id="PTHR43053:SF3">
    <property type="entry name" value="ALPHA-GALACTOSIDASE C-RELATED"/>
    <property type="match status" value="1"/>
</dbReference>
<feature type="binding site" evidence="7">
    <location>
        <position position="522"/>
    </location>
    <ligand>
        <name>substrate</name>
    </ligand>
</feature>
<evidence type="ECO:0000256" key="7">
    <source>
        <dbReference type="PIRSR" id="PIRSR005536-2"/>
    </source>
</evidence>
<dbReference type="InterPro" id="IPR031705">
    <property type="entry name" value="Glyco_hydro_36_C"/>
</dbReference>
<dbReference type="InterPro" id="IPR013785">
    <property type="entry name" value="Aldolase_TIM"/>
</dbReference>
<evidence type="ECO:0000256" key="2">
    <source>
        <dbReference type="ARBA" id="ARBA00012755"/>
    </source>
</evidence>
<dbReference type="PIRSF" id="PIRSF005536">
    <property type="entry name" value="Agal"/>
    <property type="match status" value="1"/>
</dbReference>
<accession>A0A9D1E3L4</accession>
<evidence type="ECO:0000259" key="9">
    <source>
        <dbReference type="Pfam" id="PF16875"/>
    </source>
</evidence>
<evidence type="ECO:0000313" key="10">
    <source>
        <dbReference type="EMBL" id="HIR65694.1"/>
    </source>
</evidence>
<dbReference type="Pfam" id="PF16875">
    <property type="entry name" value="Glyco_hydro_36N"/>
    <property type="match status" value="1"/>
</dbReference>
<dbReference type="EMBL" id="DVHL01000018">
    <property type="protein sequence ID" value="HIR65694.1"/>
    <property type="molecule type" value="Genomic_DNA"/>
</dbReference>
<dbReference type="GO" id="GO:0016052">
    <property type="term" value="P:carbohydrate catabolic process"/>
    <property type="evidence" value="ECO:0007669"/>
    <property type="project" value="InterPro"/>
</dbReference>
<organism evidence="10 11">
    <name type="scientific">Candidatus Fimimonas gallinarum</name>
    <dbReference type="NCBI Taxonomy" id="2840821"/>
    <lineage>
        <taxon>Bacteria</taxon>
        <taxon>Pseudomonadati</taxon>
        <taxon>Myxococcota</taxon>
        <taxon>Myxococcia</taxon>
        <taxon>Myxococcales</taxon>
        <taxon>Cystobacterineae</taxon>
        <taxon>Myxococcaceae</taxon>
        <taxon>Myxococcaceae incertae sedis</taxon>
        <taxon>Candidatus Fimimonas</taxon>
    </lineage>
</organism>
<reference evidence="10" key="1">
    <citation type="submission" date="2020-10" db="EMBL/GenBank/DDBJ databases">
        <authorList>
            <person name="Gilroy R."/>
        </authorList>
    </citation>
    <scope>NUCLEOTIDE SEQUENCE</scope>
    <source>
        <strain evidence="10">CHK121-14286</strain>
    </source>
</reference>
<feature type="binding site" evidence="7">
    <location>
        <begin position="472"/>
        <end position="476"/>
    </location>
    <ligand>
        <name>substrate</name>
    </ligand>
</feature>
<dbReference type="FunFam" id="3.20.20.70:FF:000118">
    <property type="entry name" value="Alpha-galactosidase"/>
    <property type="match status" value="1"/>
</dbReference>
<comment type="similarity">
    <text evidence="5">Belongs to the glycosyl hydrolase.</text>
</comment>
<dbReference type="Gene3D" id="2.70.98.60">
    <property type="entry name" value="alpha-galactosidase from lactobacil brevis"/>
    <property type="match status" value="1"/>
</dbReference>
<dbReference type="InterPro" id="IPR038417">
    <property type="entry name" value="Alpga-gal_N_sf"/>
</dbReference>